<dbReference type="GO" id="GO:0005975">
    <property type="term" value="P:carbohydrate metabolic process"/>
    <property type="evidence" value="ECO:0007669"/>
    <property type="project" value="InterPro"/>
</dbReference>
<dbReference type="SUPFAM" id="SSF51445">
    <property type="entry name" value="(Trans)glycosidases"/>
    <property type="match status" value="1"/>
</dbReference>
<keyword evidence="7 10" id="KW-0119">Carbohydrate metabolism</keyword>
<name>A0A562T6Z8_CHIJA</name>
<dbReference type="AlphaFoldDB" id="A0A562T6Z8"/>
<gene>
    <name evidence="11" type="ORF">LX66_2846</name>
</gene>
<evidence type="ECO:0000313" key="12">
    <source>
        <dbReference type="Proteomes" id="UP000316778"/>
    </source>
</evidence>
<dbReference type="PANTHER" id="PTHR32438:SF5">
    <property type="entry name" value="4-ALPHA-GLUCANOTRANSFERASE DPE1, CHLOROPLASTIC_AMYLOPLASTIC"/>
    <property type="match status" value="1"/>
</dbReference>
<sequence>METDPSTAGARRAGVLMHITSLPGPFGIGDIGPAAMEFARLLHNSGQQYWQLLPLNLPGQGESSPYSALSAMAGNVLLISPYMLAADGLLSRKDLLAAALPATDAVDFDQARRVKMHLLDRAYGHFCAGRAAALQAAYHDFCREQAYWLEDFVRYKVLSEWHQGRPWNQWERPYRDGQAAAPGMEAVAEKERWQQFIFDRQWQTLKRYCNKLDIQLLGDLPIYVSYDSADVWAHRDLFRLDRKGNMRAVAGVPPDYFNASGQLWNMPVYNWKALKAQRYTWWIQRLQRNLEWYDLLRLDHFRAFAAYWEVLAGADTAVNGLWKPGPGAGLFRALQRAFPDLPFVAEDLGEIDDAVLALRDKFGLPGMKVLQFAFGDDMPGSPHIPHNYRLPFFVYTGTHDNNTTRGWFREDAAAKDRCRLAQYLGREITEEEAPDVLGRLAYASVAQTAVLPMQDILRLDSSARMNKPAVAAGNWRWRMLPGQFSPEVVARLKAWTIIYNRNRKHDKQDL</sequence>
<proteinExistence type="inferred from homology"/>
<dbReference type="NCBIfam" id="TIGR00217">
    <property type="entry name" value="malQ"/>
    <property type="match status" value="1"/>
</dbReference>
<evidence type="ECO:0000256" key="6">
    <source>
        <dbReference type="ARBA" id="ARBA00022679"/>
    </source>
</evidence>
<evidence type="ECO:0000256" key="2">
    <source>
        <dbReference type="ARBA" id="ARBA00005684"/>
    </source>
</evidence>
<dbReference type="Gene3D" id="3.20.20.80">
    <property type="entry name" value="Glycosidases"/>
    <property type="match status" value="1"/>
</dbReference>
<evidence type="ECO:0000256" key="7">
    <source>
        <dbReference type="ARBA" id="ARBA00023277"/>
    </source>
</evidence>
<dbReference type="OrthoDB" id="9811841at2"/>
<organism evidence="11 12">
    <name type="scientific">Chitinophaga japonensis</name>
    <name type="common">Flexibacter japonensis</name>
    <dbReference type="NCBI Taxonomy" id="104662"/>
    <lineage>
        <taxon>Bacteria</taxon>
        <taxon>Pseudomonadati</taxon>
        <taxon>Bacteroidota</taxon>
        <taxon>Chitinophagia</taxon>
        <taxon>Chitinophagales</taxon>
        <taxon>Chitinophagaceae</taxon>
        <taxon>Chitinophaga</taxon>
    </lineage>
</organism>
<comment type="similarity">
    <text evidence="2 10">Belongs to the disproportionating enzyme family.</text>
</comment>
<keyword evidence="6 10" id="KW-0808">Transferase</keyword>
<dbReference type="EMBL" id="VLLG01000003">
    <property type="protein sequence ID" value="TWI88760.1"/>
    <property type="molecule type" value="Genomic_DNA"/>
</dbReference>
<dbReference type="Pfam" id="PF02446">
    <property type="entry name" value="Glyco_hydro_77"/>
    <property type="match status" value="1"/>
</dbReference>
<accession>A0A562T6Z8</accession>
<dbReference type="RefSeq" id="WP_145714558.1">
    <property type="nucleotide sequence ID" value="NZ_BAAAFY010000001.1"/>
</dbReference>
<evidence type="ECO:0000256" key="5">
    <source>
        <dbReference type="ARBA" id="ARBA00022676"/>
    </source>
</evidence>
<evidence type="ECO:0000313" key="11">
    <source>
        <dbReference type="EMBL" id="TWI88760.1"/>
    </source>
</evidence>
<dbReference type="InterPro" id="IPR017853">
    <property type="entry name" value="GH"/>
</dbReference>
<evidence type="ECO:0000256" key="9">
    <source>
        <dbReference type="ARBA" id="ARBA00031501"/>
    </source>
</evidence>
<evidence type="ECO:0000256" key="3">
    <source>
        <dbReference type="ARBA" id="ARBA00012560"/>
    </source>
</evidence>
<comment type="caution">
    <text evidence="11">The sequence shown here is derived from an EMBL/GenBank/DDBJ whole genome shotgun (WGS) entry which is preliminary data.</text>
</comment>
<protein>
    <recommendedName>
        <fullName evidence="4 10">4-alpha-glucanotransferase</fullName>
        <ecNumber evidence="3 10">2.4.1.25</ecNumber>
    </recommendedName>
    <alternativeName>
        <fullName evidence="8 10">Amylomaltase</fullName>
    </alternativeName>
    <alternativeName>
        <fullName evidence="9 10">Disproportionating enzyme</fullName>
    </alternativeName>
</protein>
<keyword evidence="5 10" id="KW-0328">Glycosyltransferase</keyword>
<dbReference type="NCBIfam" id="NF011080">
    <property type="entry name" value="PRK14508.1-3"/>
    <property type="match status" value="1"/>
</dbReference>
<dbReference type="GO" id="GO:0004134">
    <property type="term" value="F:4-alpha-glucanotransferase activity"/>
    <property type="evidence" value="ECO:0007669"/>
    <property type="project" value="UniProtKB-EC"/>
</dbReference>
<keyword evidence="12" id="KW-1185">Reference proteome</keyword>
<evidence type="ECO:0000256" key="8">
    <source>
        <dbReference type="ARBA" id="ARBA00031423"/>
    </source>
</evidence>
<evidence type="ECO:0000256" key="4">
    <source>
        <dbReference type="ARBA" id="ARBA00020295"/>
    </source>
</evidence>
<dbReference type="PANTHER" id="PTHR32438">
    <property type="entry name" value="4-ALPHA-GLUCANOTRANSFERASE DPE1, CHLOROPLASTIC/AMYLOPLASTIC"/>
    <property type="match status" value="1"/>
</dbReference>
<dbReference type="Proteomes" id="UP000316778">
    <property type="component" value="Unassembled WGS sequence"/>
</dbReference>
<comment type="catalytic activity">
    <reaction evidence="1 10">
        <text>Transfers a segment of a (1-&gt;4)-alpha-D-glucan to a new position in an acceptor, which may be glucose or a (1-&gt;4)-alpha-D-glucan.</text>
        <dbReference type="EC" id="2.4.1.25"/>
    </reaction>
</comment>
<evidence type="ECO:0000256" key="1">
    <source>
        <dbReference type="ARBA" id="ARBA00000439"/>
    </source>
</evidence>
<evidence type="ECO:0000256" key="10">
    <source>
        <dbReference type="RuleBase" id="RU361207"/>
    </source>
</evidence>
<dbReference type="InterPro" id="IPR003385">
    <property type="entry name" value="Glyco_hydro_77"/>
</dbReference>
<dbReference type="EC" id="2.4.1.25" evidence="3 10"/>
<reference evidence="11 12" key="1">
    <citation type="journal article" date="2013" name="Stand. Genomic Sci.">
        <title>Genomic Encyclopedia of Type Strains, Phase I: The one thousand microbial genomes (KMG-I) project.</title>
        <authorList>
            <person name="Kyrpides N.C."/>
            <person name="Woyke T."/>
            <person name="Eisen J.A."/>
            <person name="Garrity G."/>
            <person name="Lilburn T.G."/>
            <person name="Beck B.J."/>
            <person name="Whitman W.B."/>
            <person name="Hugenholtz P."/>
            <person name="Klenk H.P."/>
        </authorList>
    </citation>
    <scope>NUCLEOTIDE SEQUENCE [LARGE SCALE GENOMIC DNA]</scope>
    <source>
        <strain evidence="11 12">DSM 13484</strain>
    </source>
</reference>